<sequence>MFRAAAELFPGRMIAGVRSKVTWAASWTRLLKESNRGMTGPSTVNVNVNTGGADEHDAVLALRGQGAEIARYREERGGFEDLRQLEEAPGLAGKADRAHAHLTVG</sequence>
<proteinExistence type="predicted"/>
<organism evidence="1 2">
    <name type="scientific">Sphingomonas aurantiaca</name>
    <dbReference type="NCBI Taxonomy" id="185949"/>
    <lineage>
        <taxon>Bacteria</taxon>
        <taxon>Pseudomonadati</taxon>
        <taxon>Pseudomonadota</taxon>
        <taxon>Alphaproteobacteria</taxon>
        <taxon>Sphingomonadales</taxon>
        <taxon>Sphingomonadaceae</taxon>
        <taxon>Sphingomonas</taxon>
    </lineage>
</organism>
<accession>A0A5E8AEZ9</accession>
<keyword evidence="1" id="KW-0413">Isomerase</keyword>
<dbReference type="AlphaFoldDB" id="A0A5E8AEZ9"/>
<reference evidence="1 2" key="1">
    <citation type="submission" date="2019-09" db="EMBL/GenBank/DDBJ databases">
        <authorList>
            <person name="Dittami M. S."/>
        </authorList>
    </citation>
    <scope>NUCLEOTIDE SEQUENCE [LARGE SCALE GENOMIC DNA]</scope>
    <source>
        <strain evidence="1">SPHINGO391</strain>
    </source>
</reference>
<dbReference type="Proteomes" id="UP000326857">
    <property type="component" value="Unassembled WGS sequence"/>
</dbReference>
<evidence type="ECO:0000313" key="1">
    <source>
        <dbReference type="EMBL" id="VVT29771.1"/>
    </source>
</evidence>
<dbReference type="SUPFAM" id="SSF47781">
    <property type="entry name" value="RuvA domain 2-like"/>
    <property type="match status" value="1"/>
</dbReference>
<dbReference type="GO" id="GO:0016853">
    <property type="term" value="F:isomerase activity"/>
    <property type="evidence" value="ECO:0007669"/>
    <property type="project" value="UniProtKB-KW"/>
</dbReference>
<name>A0A5E8AEZ9_9SPHN</name>
<gene>
    <name evidence="1" type="ORF">SPHINGO391_510173</name>
</gene>
<protein>
    <submittedName>
        <fullName evidence="1">Topoisomerase (Modular protein)</fullName>
    </submittedName>
</protein>
<dbReference type="InterPro" id="IPR010994">
    <property type="entry name" value="RuvA_2-like"/>
</dbReference>
<dbReference type="EMBL" id="CABVLI010000047">
    <property type="protein sequence ID" value="VVT29771.1"/>
    <property type="molecule type" value="Genomic_DNA"/>
</dbReference>
<evidence type="ECO:0000313" key="2">
    <source>
        <dbReference type="Proteomes" id="UP000326857"/>
    </source>
</evidence>